<dbReference type="EMBL" id="KV722452">
    <property type="protein sequence ID" value="OCH88463.1"/>
    <property type="molecule type" value="Genomic_DNA"/>
</dbReference>
<reference evidence="1 2" key="1">
    <citation type="submission" date="2016-07" db="EMBL/GenBank/DDBJ databases">
        <title>Draft genome of the white-rot fungus Obba rivulosa 3A-2.</title>
        <authorList>
            <consortium name="DOE Joint Genome Institute"/>
            <person name="Miettinen O."/>
            <person name="Riley R."/>
            <person name="Acob R."/>
            <person name="Barry K."/>
            <person name="Cullen D."/>
            <person name="De Vries R."/>
            <person name="Hainaut M."/>
            <person name="Hatakka A."/>
            <person name="Henrissat B."/>
            <person name="Hilden K."/>
            <person name="Kuo R."/>
            <person name="Labutti K."/>
            <person name="Lipzen A."/>
            <person name="Makela M.R."/>
            <person name="Sandor L."/>
            <person name="Spatafora J.W."/>
            <person name="Grigoriev I.V."/>
            <person name="Hibbett D.S."/>
        </authorList>
    </citation>
    <scope>NUCLEOTIDE SEQUENCE [LARGE SCALE GENOMIC DNA]</scope>
    <source>
        <strain evidence="1 2">3A-2</strain>
    </source>
</reference>
<dbReference type="OrthoDB" id="3268787at2759"/>
<dbReference type="Gene3D" id="3.30.710.10">
    <property type="entry name" value="Potassium Channel Kv1.1, Chain A"/>
    <property type="match status" value="1"/>
</dbReference>
<evidence type="ECO:0000313" key="2">
    <source>
        <dbReference type="Proteomes" id="UP000250043"/>
    </source>
</evidence>
<evidence type="ECO:0000313" key="1">
    <source>
        <dbReference type="EMBL" id="OCH88463.1"/>
    </source>
</evidence>
<gene>
    <name evidence="1" type="ORF">OBBRIDRAFT_795231</name>
</gene>
<evidence type="ECO:0008006" key="3">
    <source>
        <dbReference type="Google" id="ProtNLM"/>
    </source>
</evidence>
<organism evidence="1 2">
    <name type="scientific">Obba rivulosa</name>
    <dbReference type="NCBI Taxonomy" id="1052685"/>
    <lineage>
        <taxon>Eukaryota</taxon>
        <taxon>Fungi</taxon>
        <taxon>Dikarya</taxon>
        <taxon>Basidiomycota</taxon>
        <taxon>Agaricomycotina</taxon>
        <taxon>Agaricomycetes</taxon>
        <taxon>Polyporales</taxon>
        <taxon>Gelatoporiaceae</taxon>
        <taxon>Obba</taxon>
    </lineage>
</organism>
<dbReference type="InterPro" id="IPR011333">
    <property type="entry name" value="SKP1/BTB/POZ_sf"/>
</dbReference>
<accession>A0A8E2AQE1</accession>
<name>A0A8E2AQE1_9APHY</name>
<keyword evidence="2" id="KW-1185">Reference proteome</keyword>
<proteinExistence type="predicted"/>
<sequence>MSSLILYQYTPITQPYGQLPANVSHELHPTLYDPTGDVVLSASTHRTLPDGTKLEYPQYFRMHRETLVKGSPVFAEMLAPIGHRASSRLSRVALFDGVPHLPLQEDSAEDLASFLHVLCHPEDLVQFIETHGLPGPAQTDAIFRLADKYKNEEVKKPILELLKSWPTTLDAWEQWVAELDAASFQHFSASRRGKSSAPSLNERLPSPDRALRLARLYCPEIIPAVFYSIARTPTNQYVAWTKEPKLHWLDNLELKDQKRLLKGRERLMAESEKLVDVILAPPRVPDDNAAACERPECERFKDWLANTAFTQSSHDVLGVLSRSAVLFQYGRRTDDGECLQFCPACRREVWYRIGKEKRRVWNLLPKIFSLA</sequence>
<dbReference type="AlphaFoldDB" id="A0A8E2AQE1"/>
<protein>
    <recommendedName>
        <fullName evidence="3">BTB domain-containing protein</fullName>
    </recommendedName>
</protein>
<dbReference type="Proteomes" id="UP000250043">
    <property type="component" value="Unassembled WGS sequence"/>
</dbReference>